<evidence type="ECO:0000313" key="2">
    <source>
        <dbReference type="Proteomes" id="UP000678393"/>
    </source>
</evidence>
<dbReference type="AlphaFoldDB" id="A0A8S3ZM38"/>
<protein>
    <submittedName>
        <fullName evidence="1">Uncharacterized protein</fullName>
    </submittedName>
</protein>
<organism evidence="1 2">
    <name type="scientific">Candidula unifasciata</name>
    <dbReference type="NCBI Taxonomy" id="100452"/>
    <lineage>
        <taxon>Eukaryota</taxon>
        <taxon>Metazoa</taxon>
        <taxon>Spiralia</taxon>
        <taxon>Lophotrochozoa</taxon>
        <taxon>Mollusca</taxon>
        <taxon>Gastropoda</taxon>
        <taxon>Heterobranchia</taxon>
        <taxon>Euthyneura</taxon>
        <taxon>Panpulmonata</taxon>
        <taxon>Eupulmonata</taxon>
        <taxon>Stylommatophora</taxon>
        <taxon>Helicina</taxon>
        <taxon>Helicoidea</taxon>
        <taxon>Geomitridae</taxon>
        <taxon>Candidula</taxon>
    </lineage>
</organism>
<sequence length="51" mass="6033">GNYKITGRFRDPITNREVGCFEFRGRIVNAPSLQTISLGRLLSHWLRREWD</sequence>
<feature type="non-terminal residue" evidence="1">
    <location>
        <position position="1"/>
    </location>
</feature>
<reference evidence="1" key="1">
    <citation type="submission" date="2021-04" db="EMBL/GenBank/DDBJ databases">
        <authorList>
            <consortium name="Molecular Ecology Group"/>
        </authorList>
    </citation>
    <scope>NUCLEOTIDE SEQUENCE</scope>
</reference>
<gene>
    <name evidence="1" type="ORF">CUNI_LOCUS14496</name>
</gene>
<comment type="caution">
    <text evidence="1">The sequence shown here is derived from an EMBL/GenBank/DDBJ whole genome shotgun (WGS) entry which is preliminary data.</text>
</comment>
<evidence type="ECO:0000313" key="1">
    <source>
        <dbReference type="EMBL" id="CAG5128938.1"/>
    </source>
</evidence>
<dbReference type="Proteomes" id="UP000678393">
    <property type="component" value="Unassembled WGS sequence"/>
</dbReference>
<keyword evidence="2" id="KW-1185">Reference proteome</keyword>
<accession>A0A8S3ZM38</accession>
<dbReference type="EMBL" id="CAJHNH020003281">
    <property type="protein sequence ID" value="CAG5128938.1"/>
    <property type="molecule type" value="Genomic_DNA"/>
</dbReference>
<name>A0A8S3ZM38_9EUPU</name>
<proteinExistence type="predicted"/>